<dbReference type="InterPro" id="IPR029044">
    <property type="entry name" value="Nucleotide-diphossugar_trans"/>
</dbReference>
<keyword evidence="4" id="KW-0812">Transmembrane</keyword>
<feature type="transmembrane region" description="Helical" evidence="4">
    <location>
        <begin position="516"/>
        <end position="542"/>
    </location>
</feature>
<evidence type="ECO:0000256" key="1">
    <source>
        <dbReference type="ARBA" id="ARBA00006739"/>
    </source>
</evidence>
<dbReference type="PANTHER" id="PTHR43630:SF1">
    <property type="entry name" value="POLY-BETA-1,6-N-ACETYL-D-GLUCOSAMINE SYNTHASE"/>
    <property type="match status" value="1"/>
</dbReference>
<keyword evidence="4" id="KW-0472">Membrane</keyword>
<evidence type="ECO:0000256" key="4">
    <source>
        <dbReference type="SAM" id="Phobius"/>
    </source>
</evidence>
<gene>
    <name evidence="6" type="ORF">DKT77_06695</name>
</gene>
<evidence type="ECO:0000256" key="3">
    <source>
        <dbReference type="ARBA" id="ARBA00022679"/>
    </source>
</evidence>
<dbReference type="RefSeq" id="WP_109810938.1">
    <property type="nucleotide sequence ID" value="NZ_QGKU01000026.1"/>
</dbReference>
<comment type="similarity">
    <text evidence="1">Belongs to the glycosyltransferase 2 family.</text>
</comment>
<keyword evidence="2" id="KW-0328">Glycosyltransferase</keyword>
<feature type="transmembrane region" description="Helical" evidence="4">
    <location>
        <begin position="554"/>
        <end position="582"/>
    </location>
</feature>
<dbReference type="InterPro" id="IPR007831">
    <property type="entry name" value="T2SS_GspE_N"/>
</dbReference>
<keyword evidence="3 6" id="KW-0808">Transferase</keyword>
<dbReference type="EMBL" id="QGKU01000026">
    <property type="protein sequence ID" value="PWR03536.1"/>
    <property type="molecule type" value="Genomic_DNA"/>
</dbReference>
<comment type="caution">
    <text evidence="6">The sequence shown here is derived from an EMBL/GenBank/DDBJ whole genome shotgun (WGS) entry which is preliminary data.</text>
</comment>
<feature type="domain" description="Type II secretion system protein GspE N-terminal" evidence="5">
    <location>
        <begin position="83"/>
        <end position="164"/>
    </location>
</feature>
<dbReference type="Proteomes" id="UP000245680">
    <property type="component" value="Unassembled WGS sequence"/>
</dbReference>
<accession>A0A2V2LJZ9</accession>
<evidence type="ECO:0000259" key="5">
    <source>
        <dbReference type="Pfam" id="PF05157"/>
    </source>
</evidence>
<dbReference type="Pfam" id="PF05157">
    <property type="entry name" value="MshEN"/>
    <property type="match status" value="1"/>
</dbReference>
<dbReference type="PANTHER" id="PTHR43630">
    <property type="entry name" value="POLY-BETA-1,6-N-ACETYL-D-GLUCOSAMINE SYNTHASE"/>
    <property type="match status" value="1"/>
</dbReference>
<dbReference type="AlphaFoldDB" id="A0A2V2LJZ9"/>
<proteinExistence type="inferred from homology"/>
<name>A0A2V2LJZ9_9RHOB</name>
<keyword evidence="4" id="KW-1133">Transmembrane helix</keyword>
<dbReference type="InterPro" id="IPR037257">
    <property type="entry name" value="T2SS_E_N_sf"/>
</dbReference>
<evidence type="ECO:0000313" key="7">
    <source>
        <dbReference type="Proteomes" id="UP000245680"/>
    </source>
</evidence>
<protein>
    <submittedName>
        <fullName evidence="6">Glycosyl transferase</fullName>
    </submittedName>
</protein>
<dbReference type="SUPFAM" id="SSF53448">
    <property type="entry name" value="Nucleotide-diphospho-sugar transferases"/>
    <property type="match status" value="1"/>
</dbReference>
<dbReference type="GO" id="GO:0016757">
    <property type="term" value="F:glycosyltransferase activity"/>
    <property type="evidence" value="ECO:0007669"/>
    <property type="project" value="UniProtKB-KW"/>
</dbReference>
<dbReference type="Gene3D" id="3.90.550.10">
    <property type="entry name" value="Spore Coat Polysaccharide Biosynthesis Protein SpsA, Chain A"/>
    <property type="match status" value="1"/>
</dbReference>
<dbReference type="OrthoDB" id="7431422at2"/>
<dbReference type="SUPFAM" id="SSF160246">
    <property type="entry name" value="EspE N-terminal domain-like"/>
    <property type="match status" value="1"/>
</dbReference>
<evidence type="ECO:0000256" key="2">
    <source>
        <dbReference type="ARBA" id="ARBA00022676"/>
    </source>
</evidence>
<evidence type="ECO:0000313" key="6">
    <source>
        <dbReference type="EMBL" id="PWR03536.1"/>
    </source>
</evidence>
<keyword evidence="7" id="KW-1185">Reference proteome</keyword>
<feature type="transmembrane region" description="Helical" evidence="4">
    <location>
        <begin position="589"/>
        <end position="609"/>
    </location>
</feature>
<organism evidence="6 7">
    <name type="scientific">Meridianimarinicoccus roseus</name>
    <dbReference type="NCBI Taxonomy" id="2072018"/>
    <lineage>
        <taxon>Bacteria</taxon>
        <taxon>Pseudomonadati</taxon>
        <taxon>Pseudomonadota</taxon>
        <taxon>Alphaproteobacteria</taxon>
        <taxon>Rhodobacterales</taxon>
        <taxon>Paracoccaceae</taxon>
        <taxon>Meridianimarinicoccus</taxon>
    </lineage>
</organism>
<sequence>MERIPLSIAAAARAPAIARASAPRRRLGEILTDEGLVTRRQLDACLKRQRGMQARLGDVLRSDIGLSEQAILAALERQWAARRLDLGTDPPDGMLAHEAGLDQCLRTRCLPWRRIGGATVVATVYPDRFHVHRAQLEARFGTVMMALITETQFEEALIHTFPAEIRARSELHLDPADSCRSWPGARFRDAALAGLGLLGCAAVLHPAATLTLVLALALISLAALTLLKAMSCYTALIPDRAAEKEAGVRAGRVVPLHAPPRDARPVVSLLVPLYREERIASHLLRRLARLKYPRALLDICLVVESDDGVTRACLAATALPSTTRVIVVPGGSVRTKPRAMNYALDHCRGSIVGVYDAEDEPEPDQIARVVARFAASPEDVACLQGRLSFYNARQNWMSRCFTIDYAIWFGMILPGVARMDMPIPLGGTTLFFRRELLEALGRWDAFNVTEDADLGIRLARRGYRTELIDTTTLEEATCRVWPWVRQRSRWLKGYAMTYVTHMRAPRRLWRDLGPRGFAGFQVMFLATLLQALTAPVLWSWWLVAFGLPHPLAGVIGWAGIVAVTGLLVLSEAVNLTLAALALRRTGRRWMLPWVLTLNFYYMLSTIAALKALAEMLHRPFFWDKTDHGMTDPDGAPPELAEQPEIGMAAPGRAVGPGALPVDRSAGATARSPRSLCRVHLSEILRIVAQPGNEGL</sequence>
<dbReference type="Pfam" id="PF13641">
    <property type="entry name" value="Glyco_tranf_2_3"/>
    <property type="match status" value="1"/>
</dbReference>
<reference evidence="6 7" key="1">
    <citation type="submission" date="2018-05" db="EMBL/GenBank/DDBJ databases">
        <title>Rhodobacteraceae gen. nov., sp. nov. isolated from sea water.</title>
        <authorList>
            <person name="Ren Y."/>
        </authorList>
    </citation>
    <scope>NUCLEOTIDE SEQUENCE [LARGE SCALE GENOMIC DNA]</scope>
    <source>
        <strain evidence="6 7">TG-679</strain>
    </source>
</reference>
<feature type="transmembrane region" description="Helical" evidence="4">
    <location>
        <begin position="207"/>
        <end position="227"/>
    </location>
</feature>